<organism evidence="1 2">
    <name type="scientific">Planoprotostelium fungivorum</name>
    <dbReference type="NCBI Taxonomy" id="1890364"/>
    <lineage>
        <taxon>Eukaryota</taxon>
        <taxon>Amoebozoa</taxon>
        <taxon>Evosea</taxon>
        <taxon>Variosea</taxon>
        <taxon>Cavosteliida</taxon>
        <taxon>Cavosteliaceae</taxon>
        <taxon>Planoprotostelium</taxon>
    </lineage>
</organism>
<comment type="caution">
    <text evidence="1">The sequence shown here is derived from an EMBL/GenBank/DDBJ whole genome shotgun (WGS) entry which is preliminary data.</text>
</comment>
<dbReference type="Proteomes" id="UP000241769">
    <property type="component" value="Unassembled WGS sequence"/>
</dbReference>
<protein>
    <submittedName>
        <fullName evidence="1">Uncharacterized protein</fullName>
    </submittedName>
</protein>
<reference evidence="1 2" key="1">
    <citation type="journal article" date="2018" name="Genome Biol. Evol.">
        <title>Multiple Roots of Fruiting Body Formation in Amoebozoa.</title>
        <authorList>
            <person name="Hillmann F."/>
            <person name="Forbes G."/>
            <person name="Novohradska S."/>
            <person name="Ferling I."/>
            <person name="Riege K."/>
            <person name="Groth M."/>
            <person name="Westermann M."/>
            <person name="Marz M."/>
            <person name="Spaller T."/>
            <person name="Winckler T."/>
            <person name="Schaap P."/>
            <person name="Glockner G."/>
        </authorList>
    </citation>
    <scope>NUCLEOTIDE SEQUENCE [LARGE SCALE GENOMIC DNA]</scope>
    <source>
        <strain evidence="1 2">Jena</strain>
    </source>
</reference>
<sequence length="81" mass="9290">MTLNSTRGEHNLRGRNVAELVDDSMTMNIPLSGTMPRVQRENGALVLLIEYYPPLSHMYNHPPLSSTPTPDFYLPDLWRHI</sequence>
<dbReference type="InParanoid" id="A0A2P6P0A8"/>
<proteinExistence type="predicted"/>
<keyword evidence="2" id="KW-1185">Reference proteome</keyword>
<accession>A0A2P6P0A8</accession>
<name>A0A2P6P0A8_9EUKA</name>
<dbReference type="AlphaFoldDB" id="A0A2P6P0A8"/>
<gene>
    <name evidence="1" type="ORF">PROFUN_00898</name>
</gene>
<evidence type="ECO:0000313" key="2">
    <source>
        <dbReference type="Proteomes" id="UP000241769"/>
    </source>
</evidence>
<dbReference type="EMBL" id="MDYQ01000002">
    <property type="protein sequence ID" value="PRP89634.1"/>
    <property type="molecule type" value="Genomic_DNA"/>
</dbReference>
<evidence type="ECO:0000313" key="1">
    <source>
        <dbReference type="EMBL" id="PRP89634.1"/>
    </source>
</evidence>